<dbReference type="InterPro" id="IPR036291">
    <property type="entry name" value="NAD(P)-bd_dom_sf"/>
</dbReference>
<evidence type="ECO:0000313" key="8">
    <source>
        <dbReference type="Proteomes" id="UP001501417"/>
    </source>
</evidence>
<dbReference type="PRINTS" id="PR00080">
    <property type="entry name" value="SDRFAMILY"/>
</dbReference>
<evidence type="ECO:0000256" key="4">
    <source>
        <dbReference type="ARBA" id="ARBA00040781"/>
    </source>
</evidence>
<dbReference type="PANTHER" id="PTHR42879">
    <property type="entry name" value="3-OXOACYL-(ACYL-CARRIER-PROTEIN) REDUCTASE"/>
    <property type="match status" value="1"/>
</dbReference>
<evidence type="ECO:0000256" key="2">
    <source>
        <dbReference type="ARBA" id="ARBA00006484"/>
    </source>
</evidence>
<comment type="similarity">
    <text evidence="2 6">Belongs to the short-chain dehydrogenases/reductases (SDR) family.</text>
</comment>
<evidence type="ECO:0000256" key="6">
    <source>
        <dbReference type="RuleBase" id="RU000363"/>
    </source>
</evidence>
<accession>A0ABP8RMR0</accession>
<keyword evidence="3" id="KW-0134">Cell wall</keyword>
<comment type="caution">
    <text evidence="7">The sequence shown here is derived from an EMBL/GenBank/DDBJ whole genome shotgun (WGS) entry which is preliminary data.</text>
</comment>
<evidence type="ECO:0000256" key="1">
    <source>
        <dbReference type="ARBA" id="ARBA00004191"/>
    </source>
</evidence>
<proteinExistence type="inferred from homology"/>
<name>A0ABP8RMR0_9MYCO</name>
<evidence type="ECO:0000313" key="7">
    <source>
        <dbReference type="EMBL" id="GAA4543092.1"/>
    </source>
</evidence>
<protein>
    <recommendedName>
        <fullName evidence="4">3-oxoacyl-[acyl-carrier-protein] reductase MabA</fullName>
    </recommendedName>
</protein>
<comment type="subcellular location">
    <subcellularLocation>
        <location evidence="1">Secreted</location>
        <location evidence="1">Cell wall</location>
    </subcellularLocation>
</comment>
<gene>
    <name evidence="7" type="ORF">GCM10023161_27950</name>
</gene>
<dbReference type="InterPro" id="IPR050259">
    <property type="entry name" value="SDR"/>
</dbReference>
<dbReference type="InterPro" id="IPR002347">
    <property type="entry name" value="SDR_fam"/>
</dbReference>
<evidence type="ECO:0000256" key="5">
    <source>
        <dbReference type="ARBA" id="ARBA00047400"/>
    </source>
</evidence>
<evidence type="ECO:0000256" key="3">
    <source>
        <dbReference type="ARBA" id="ARBA00022512"/>
    </source>
</evidence>
<reference evidence="8" key="1">
    <citation type="journal article" date="2019" name="Int. J. Syst. Evol. Microbiol.">
        <title>The Global Catalogue of Microorganisms (GCM) 10K type strain sequencing project: providing services to taxonomists for standard genome sequencing and annotation.</title>
        <authorList>
            <consortium name="The Broad Institute Genomics Platform"/>
            <consortium name="The Broad Institute Genome Sequencing Center for Infectious Disease"/>
            <person name="Wu L."/>
            <person name="Ma J."/>
        </authorList>
    </citation>
    <scope>NUCLEOTIDE SEQUENCE [LARGE SCALE GENOMIC DNA]</scope>
    <source>
        <strain evidence="8">JCM 17782</strain>
    </source>
</reference>
<dbReference type="Pfam" id="PF00106">
    <property type="entry name" value="adh_short"/>
    <property type="match status" value="1"/>
</dbReference>
<dbReference type="SUPFAM" id="SSF51735">
    <property type="entry name" value="NAD(P)-binding Rossmann-fold domains"/>
    <property type="match status" value="1"/>
</dbReference>
<sequence>MMGVDRRCEGMVALVTGSSRGLGKAIAARLAARGATVALTARTMDPDPKYQGSLSQTLDELVAAGGKAVAVQADLSQSTERERLFAEVVGAVGAPDILVNNAAVTFLRPLDAFPERRVRLMMEMHVLGPLQLSQLAIPAMRERGRGWILNLTSVGGDLPPGPPFSDFDRTAGFGIYGTVKAALNRLTKSLAAELYDDGIAVNAAAPSNPVATPGAGTLDLAKTDTEDIELITETAYRLCTGDPKTLTGRIAHTQPFLAEVGWTKPAG</sequence>
<dbReference type="EMBL" id="BAABGF010000031">
    <property type="protein sequence ID" value="GAA4543092.1"/>
    <property type="molecule type" value="Genomic_DNA"/>
</dbReference>
<keyword evidence="8" id="KW-1185">Reference proteome</keyword>
<organism evidence="7 8">
    <name type="scientific">Mycobacterium paraffinicum</name>
    <dbReference type="NCBI Taxonomy" id="53378"/>
    <lineage>
        <taxon>Bacteria</taxon>
        <taxon>Bacillati</taxon>
        <taxon>Actinomycetota</taxon>
        <taxon>Actinomycetes</taxon>
        <taxon>Mycobacteriales</taxon>
        <taxon>Mycobacteriaceae</taxon>
        <taxon>Mycobacterium</taxon>
    </lineage>
</organism>
<dbReference type="Proteomes" id="UP001501417">
    <property type="component" value="Unassembled WGS sequence"/>
</dbReference>
<keyword evidence="3" id="KW-0964">Secreted</keyword>
<dbReference type="PRINTS" id="PR00081">
    <property type="entry name" value="GDHRDH"/>
</dbReference>
<comment type="catalytic activity">
    <reaction evidence="5">
        <text>a (3R)-hydroxyacyl-[ACP] + NADP(+) = a 3-oxoacyl-[ACP] + NADPH + H(+)</text>
        <dbReference type="Rhea" id="RHEA:17397"/>
        <dbReference type="Rhea" id="RHEA-COMP:9916"/>
        <dbReference type="Rhea" id="RHEA-COMP:9945"/>
        <dbReference type="ChEBI" id="CHEBI:15378"/>
        <dbReference type="ChEBI" id="CHEBI:57783"/>
        <dbReference type="ChEBI" id="CHEBI:58349"/>
        <dbReference type="ChEBI" id="CHEBI:78776"/>
        <dbReference type="ChEBI" id="CHEBI:78827"/>
        <dbReference type="EC" id="1.1.1.100"/>
    </reaction>
    <physiologicalReaction direction="right-to-left" evidence="5">
        <dbReference type="Rhea" id="RHEA:17399"/>
    </physiologicalReaction>
</comment>
<dbReference type="Gene3D" id="3.40.50.720">
    <property type="entry name" value="NAD(P)-binding Rossmann-like Domain"/>
    <property type="match status" value="1"/>
</dbReference>
<dbReference type="PANTHER" id="PTHR42879:SF2">
    <property type="entry name" value="3-OXOACYL-[ACYL-CARRIER-PROTEIN] REDUCTASE FABG"/>
    <property type="match status" value="1"/>
</dbReference>